<sequence>MKRVGVIDICSNYIRVILSEIEDSGYFRVIDELSEPVKLALDLIDNNFITEEKVNITINTLRAFKSLCVTSGATKIIVVATEALRDADNGEYIIEKISSELNLDVKILTLKDEIYYNYMGVKNSIYTTNSLLIDISGTCTHLAWVKNGQIIESTTLPIGSLNISYGFNLRDRIIHSDFENAKSSIMDCITSIPWLKKGNFDNIIGVGGAFRNVGKIDRIRKRYPLLITHNYELTNTDLCEILNLLKSKDLNQRIKVDGVSKDRVDIIVGTTLIMKVLTYFLDITQLKICGRGMREGLLFDYIIKNLGPIDDIVDYSIRGIMESLNVNKDHAEHVYTILKTLYEQLRPLHHLGNEYDNVIKTASLLHDSGISIKYYNHHIHSFYVILNAYMNGLTHKELLLSACTAAFHRNNSYTVPLAQYSSIINRLDVDIVEKIGILLRISESLDRSLEGAVKYLDVKIADEIVSISVYSSIPLELEIRDALRARCKFKEIYHRELEIQNIVV</sequence>
<accession>A0A1M5SSQ2</accession>
<evidence type="ECO:0000313" key="5">
    <source>
        <dbReference type="Proteomes" id="UP000184241"/>
    </source>
</evidence>
<dbReference type="SUPFAM" id="SSF53067">
    <property type="entry name" value="Actin-like ATPase domain"/>
    <property type="match status" value="2"/>
</dbReference>
<dbReference type="PANTHER" id="PTHR30005">
    <property type="entry name" value="EXOPOLYPHOSPHATASE"/>
    <property type="match status" value="1"/>
</dbReference>
<dbReference type="RefSeq" id="WP_073015626.1">
    <property type="nucleotide sequence ID" value="NZ_FQXU01000003.1"/>
</dbReference>
<evidence type="ECO:0000259" key="2">
    <source>
        <dbReference type="Pfam" id="PF02541"/>
    </source>
</evidence>
<dbReference type="Pfam" id="PF21447">
    <property type="entry name" value="Ppx-GppA_III"/>
    <property type="match status" value="1"/>
</dbReference>
<evidence type="ECO:0000259" key="3">
    <source>
        <dbReference type="Pfam" id="PF21447"/>
    </source>
</evidence>
<dbReference type="EMBL" id="FQXU01000003">
    <property type="protein sequence ID" value="SHH41574.1"/>
    <property type="molecule type" value="Genomic_DNA"/>
</dbReference>
<dbReference type="Proteomes" id="UP000184241">
    <property type="component" value="Unassembled WGS sequence"/>
</dbReference>
<proteinExistence type="inferred from homology"/>
<dbReference type="Gene3D" id="1.10.3210.10">
    <property type="entry name" value="Hypothetical protein af1432"/>
    <property type="match status" value="1"/>
</dbReference>
<evidence type="ECO:0000256" key="1">
    <source>
        <dbReference type="ARBA" id="ARBA00007125"/>
    </source>
</evidence>
<feature type="domain" description="Ppx/GppA phosphatase N-terminal" evidence="2">
    <location>
        <begin position="23"/>
        <end position="301"/>
    </location>
</feature>
<dbReference type="InterPro" id="IPR050273">
    <property type="entry name" value="GppA/Ppx_hydrolase"/>
</dbReference>
<dbReference type="Gene3D" id="3.30.420.150">
    <property type="entry name" value="Exopolyphosphatase. Domain 2"/>
    <property type="match status" value="1"/>
</dbReference>
<reference evidence="4 5" key="1">
    <citation type="submission" date="2016-11" db="EMBL/GenBank/DDBJ databases">
        <authorList>
            <person name="Jaros S."/>
            <person name="Januszkiewicz K."/>
            <person name="Wedrychowicz H."/>
        </authorList>
    </citation>
    <scope>NUCLEOTIDE SEQUENCE [LARGE SCALE GENOMIC DNA]</scope>
    <source>
        <strain evidence="4 5">DSM 6191</strain>
    </source>
</reference>
<gene>
    <name evidence="4" type="ORF">SAMN02745941_00003</name>
</gene>
<protein>
    <submittedName>
        <fullName evidence="4">Exopolyphosphatase / guanosine-5'-triphosphate,3'-diphosphate pyrophosphatase</fullName>
    </submittedName>
</protein>
<dbReference type="InterPro" id="IPR048950">
    <property type="entry name" value="Ppx_GppA_C"/>
</dbReference>
<dbReference type="CDD" id="cd24052">
    <property type="entry name" value="ASKHA_NBD_HpPPX-GppA-like"/>
    <property type="match status" value="1"/>
</dbReference>
<dbReference type="GO" id="GO:0016462">
    <property type="term" value="F:pyrophosphatase activity"/>
    <property type="evidence" value="ECO:0007669"/>
    <property type="project" value="TreeGrafter"/>
</dbReference>
<evidence type="ECO:0000313" key="4">
    <source>
        <dbReference type="EMBL" id="SHH41574.1"/>
    </source>
</evidence>
<dbReference type="Gene3D" id="3.30.420.40">
    <property type="match status" value="1"/>
</dbReference>
<dbReference type="InterPro" id="IPR003695">
    <property type="entry name" value="Ppx_GppA_N"/>
</dbReference>
<name>A0A1M5SSQ2_9CLOT</name>
<organism evidence="4 5">
    <name type="scientific">Clostridium intestinale DSM 6191</name>
    <dbReference type="NCBI Taxonomy" id="1121320"/>
    <lineage>
        <taxon>Bacteria</taxon>
        <taxon>Bacillati</taxon>
        <taxon>Bacillota</taxon>
        <taxon>Clostridia</taxon>
        <taxon>Eubacteriales</taxon>
        <taxon>Clostridiaceae</taxon>
        <taxon>Clostridium</taxon>
    </lineage>
</organism>
<dbReference type="AlphaFoldDB" id="A0A1M5SSQ2"/>
<feature type="domain" description="Ppx/GppA phosphatase C-terminal" evidence="3">
    <location>
        <begin position="314"/>
        <end position="461"/>
    </location>
</feature>
<dbReference type="Pfam" id="PF02541">
    <property type="entry name" value="Ppx-GppA"/>
    <property type="match status" value="1"/>
</dbReference>
<dbReference type="SUPFAM" id="SSF109604">
    <property type="entry name" value="HD-domain/PDEase-like"/>
    <property type="match status" value="1"/>
</dbReference>
<comment type="similarity">
    <text evidence="1">Belongs to the GppA/Ppx family.</text>
</comment>
<dbReference type="PANTHER" id="PTHR30005:SF0">
    <property type="entry name" value="RETROGRADE REGULATION PROTEIN 2"/>
    <property type="match status" value="1"/>
</dbReference>
<dbReference type="InterPro" id="IPR043129">
    <property type="entry name" value="ATPase_NBD"/>
</dbReference>